<feature type="domain" description="Metallo-beta-lactamase" evidence="2">
    <location>
        <begin position="240"/>
        <end position="418"/>
    </location>
</feature>
<proteinExistence type="predicted"/>
<dbReference type="SUPFAM" id="SSF55961">
    <property type="entry name" value="Bet v1-like"/>
    <property type="match status" value="1"/>
</dbReference>
<keyword evidence="1" id="KW-0472">Membrane</keyword>
<keyword evidence="4" id="KW-1185">Reference proteome</keyword>
<protein>
    <recommendedName>
        <fullName evidence="2">Metallo-beta-lactamase domain-containing protein</fullName>
    </recommendedName>
</protein>
<organism evidence="3 4">
    <name type="scientific">Mastigocoleus testarum BC008</name>
    <dbReference type="NCBI Taxonomy" id="371196"/>
    <lineage>
        <taxon>Bacteria</taxon>
        <taxon>Bacillati</taxon>
        <taxon>Cyanobacteriota</taxon>
        <taxon>Cyanophyceae</taxon>
        <taxon>Nostocales</taxon>
        <taxon>Hapalosiphonaceae</taxon>
        <taxon>Mastigocoleus</taxon>
    </lineage>
</organism>
<evidence type="ECO:0000256" key="1">
    <source>
        <dbReference type="SAM" id="Phobius"/>
    </source>
</evidence>
<dbReference type="SMART" id="SM00849">
    <property type="entry name" value="Lactamase_B"/>
    <property type="match status" value="1"/>
</dbReference>
<accession>A0A0V7ZRB0</accession>
<evidence type="ECO:0000259" key="2">
    <source>
        <dbReference type="SMART" id="SM00849"/>
    </source>
</evidence>
<keyword evidence="1" id="KW-1133">Transmembrane helix</keyword>
<dbReference type="EMBL" id="LMTZ01000094">
    <property type="protein sequence ID" value="KST66742.1"/>
    <property type="molecule type" value="Genomic_DNA"/>
</dbReference>
<evidence type="ECO:0000313" key="4">
    <source>
        <dbReference type="Proteomes" id="UP000053372"/>
    </source>
</evidence>
<feature type="transmembrane region" description="Helical" evidence="1">
    <location>
        <begin position="197"/>
        <end position="219"/>
    </location>
</feature>
<gene>
    <name evidence="3" type="ORF">BC008_26490</name>
</gene>
<dbReference type="InterPro" id="IPR001279">
    <property type="entry name" value="Metallo-B-lactamas"/>
</dbReference>
<keyword evidence="1" id="KW-0812">Transmembrane</keyword>
<reference evidence="3 4" key="1">
    <citation type="journal article" date="2015" name="Genome Announc.">
        <title>Draft Genome of the Euendolithic (true boring) Cyanobacterium Mastigocoleus testarum strain BC008.</title>
        <authorList>
            <person name="Guida B.S."/>
            <person name="Garcia-Pichel F."/>
        </authorList>
    </citation>
    <scope>NUCLEOTIDE SEQUENCE [LARGE SCALE GENOMIC DNA]</scope>
    <source>
        <strain evidence="3 4">BC008</strain>
    </source>
</reference>
<comment type="caution">
    <text evidence="3">The sequence shown here is derived from an EMBL/GenBank/DDBJ whole genome shotgun (WGS) entry which is preliminary data.</text>
</comment>
<dbReference type="InterPro" id="IPR050855">
    <property type="entry name" value="NDM-1-like"/>
</dbReference>
<sequence>MKTNKTTAGTSKADTSKAEILALSEDMTPIDGYVDLQIPVDVLWETFNRPNTWNYWNKCFFWTFNSELKLGKQLIWVFEPIRWWFLYKMPAIATIVELEPQHKVTWEVTILPGFYARHTYYMKDLGNGYTRFGSWEKAMGWNFRLLKGFWLAHFTFVKNFSLEGAKHLEKVYSQQKSLDWRYLQSKNNWRSKNNWKFFLSLILLLVVLGSGSFATWFYLSYVQQQTVEMAPGVYAVLGGGGNSLVVEDGKEILVLDPKFPPGAQSLRRWIKRNLPNSNVTKIVNTHYHYDHTQGNILYPSAQIFAHRQVPPLMMLRDGNWWKSHQEYIPQSDNLVNKTDTLKLKNQEIILTYPGIAHTHGDLWAYLPKENIIATGDLLFHTYYPFFDLGEGGVAIPQTIAAIREIAQKYPDAKFLPGHGPIATASDLQQYANYLEYLYQSVDNAYKQGLSIEQASNTIDLSQWHRRILPSFHNNRLTWATAKNNIRWVYQIVEQEHNTD</sequence>
<evidence type="ECO:0000313" key="3">
    <source>
        <dbReference type="EMBL" id="KST66742.1"/>
    </source>
</evidence>
<dbReference type="Gene3D" id="3.60.15.10">
    <property type="entry name" value="Ribonuclease Z/Hydroxyacylglutathione hydrolase-like"/>
    <property type="match status" value="1"/>
</dbReference>
<dbReference type="PANTHER" id="PTHR42951">
    <property type="entry name" value="METALLO-BETA-LACTAMASE DOMAIN-CONTAINING"/>
    <property type="match status" value="1"/>
</dbReference>
<dbReference type="OrthoDB" id="420651at2"/>
<dbReference type="RefSeq" id="WP_027847018.1">
    <property type="nucleotide sequence ID" value="NZ_LMTZ01000094.1"/>
</dbReference>
<dbReference type="InterPro" id="IPR023393">
    <property type="entry name" value="START-like_dom_sf"/>
</dbReference>
<dbReference type="SUPFAM" id="SSF56281">
    <property type="entry name" value="Metallo-hydrolase/oxidoreductase"/>
    <property type="match status" value="1"/>
</dbReference>
<dbReference type="Proteomes" id="UP000053372">
    <property type="component" value="Unassembled WGS sequence"/>
</dbReference>
<name>A0A0V7ZRB0_9CYAN</name>
<dbReference type="InterPro" id="IPR036866">
    <property type="entry name" value="RibonucZ/Hydroxyglut_hydro"/>
</dbReference>
<dbReference type="Gene3D" id="3.30.530.20">
    <property type="match status" value="1"/>
</dbReference>
<dbReference type="Pfam" id="PF00753">
    <property type="entry name" value="Lactamase_B"/>
    <property type="match status" value="1"/>
</dbReference>
<dbReference type="AlphaFoldDB" id="A0A0V7ZRB0"/>